<keyword evidence="6" id="KW-0645">Protease</keyword>
<feature type="modified residue" description="(3R)-3-hydroxyasparagine" evidence="19">
    <location>
        <position position="154"/>
    </location>
</feature>
<gene>
    <name evidence="26" type="primary">MASP2</name>
    <name evidence="26" type="synonym">masp2</name>
</gene>
<dbReference type="PROSITE" id="PS01186">
    <property type="entry name" value="EGF_2"/>
    <property type="match status" value="1"/>
</dbReference>
<dbReference type="RefSeq" id="XP_028663445.1">
    <property type="nucleotide sequence ID" value="XM_028807612.2"/>
</dbReference>
<evidence type="ECO:0000256" key="5">
    <source>
        <dbReference type="ARBA" id="ARBA00022659"/>
    </source>
</evidence>
<feature type="binding site" evidence="20">
    <location>
        <position position="158"/>
    </location>
    <ligand>
        <name>Ca(2+)</name>
        <dbReference type="ChEBI" id="CHEBI:29108"/>
        <label>2</label>
    </ligand>
</feature>
<dbReference type="PROSITE" id="PS00135">
    <property type="entry name" value="TRYPSIN_SER"/>
    <property type="match status" value="1"/>
</dbReference>
<dbReference type="InterPro" id="IPR035976">
    <property type="entry name" value="Sushi/SCR/CCP_sf"/>
</dbReference>
<dbReference type="PANTHER" id="PTHR24255:SF10">
    <property type="entry name" value="MANNAN-BINDING LECTIN SERINE PROTEASE 2"/>
    <property type="match status" value="1"/>
</dbReference>
<feature type="disulfide bond" evidence="18">
    <location>
        <begin position="597"/>
        <end position="620"/>
    </location>
</feature>
<dbReference type="Gene3D" id="2.10.25.10">
    <property type="entry name" value="Laminin"/>
    <property type="match status" value="1"/>
</dbReference>
<evidence type="ECO:0000256" key="17">
    <source>
        <dbReference type="PIRSR" id="PIRSR001155-1"/>
    </source>
</evidence>
<feature type="disulfide bond" evidence="18">
    <location>
        <begin position="68"/>
        <end position="86"/>
    </location>
</feature>
<dbReference type="GO" id="GO:0006956">
    <property type="term" value="P:complement activation"/>
    <property type="evidence" value="ECO:0007669"/>
    <property type="project" value="InterPro"/>
</dbReference>
<feature type="disulfide bond" description="Interchain (between heavy and light chains)" evidence="18">
    <location>
        <begin position="427"/>
        <end position="548"/>
    </location>
</feature>
<evidence type="ECO:0000259" key="23">
    <source>
        <dbReference type="PROSITE" id="PS01180"/>
    </source>
</evidence>
<reference evidence="26" key="2">
    <citation type="submission" date="2025-08" db="UniProtKB">
        <authorList>
            <consortium name="Ensembl"/>
        </authorList>
    </citation>
    <scope>IDENTIFICATION</scope>
</reference>
<feature type="binding site" evidence="20">
    <location>
        <position position="63"/>
    </location>
    <ligand>
        <name>Ca(2+)</name>
        <dbReference type="ChEBI" id="CHEBI:29108"/>
        <label>1</label>
    </ligand>
</feature>
<dbReference type="GO" id="GO:0005615">
    <property type="term" value="C:extracellular space"/>
    <property type="evidence" value="ECO:0007669"/>
    <property type="project" value="TreeGrafter"/>
</dbReference>
<dbReference type="PRINTS" id="PR00722">
    <property type="entry name" value="CHYMOTRYPSIN"/>
</dbReference>
<feature type="binding site" evidence="20">
    <location>
        <position position="71"/>
    </location>
    <ligand>
        <name>Ca(2+)</name>
        <dbReference type="ChEBI" id="CHEBI:29108"/>
        <label>1</label>
    </ligand>
</feature>
<keyword evidence="2" id="KW-0964">Secreted</keyword>
<dbReference type="Gene3D" id="2.10.70.10">
    <property type="entry name" value="Complement Module, domain 1"/>
    <property type="match status" value="2"/>
</dbReference>
<dbReference type="Pfam" id="PF00084">
    <property type="entry name" value="Sushi"/>
    <property type="match status" value="2"/>
</dbReference>
<dbReference type="InterPro" id="IPR000742">
    <property type="entry name" value="EGF"/>
</dbReference>
<sequence length="688" mass="77344">MKAFMVLFSIIHMNHCIDLKGLYGDFASPGFPNPYPNNIKRTWDILVPPGHRIRLYFTHFDLEPSHFCEYDYVQILSGTNETARFCGQSGIDIEEVPRNEPLYSAANSMTVVFRSDYSNEKRFTGFRAFYAAEDINECQMMVDGEPICDHNCHNYVGGYYCSCKMGYFLHSNKRTCTVNCSTQLFTERSGELMSPEFPAPYPKLSTCEYRIRVEEGFTILLEFVESFDVETHPEVRCPYDILMIKTQKQDHGPFCGATLPAKINTNSYEVDITFKTDGSGSNTGWKIKYTTTAMPCPDPVAPAHGRLSPKQAKYIFKDRFVLTCDRGYELLWGNQEIPSFEAVCQKNGTWDKPMPKCSLVDCTQPDDIANGRPVFTTTVYQSVVQYSCNTPFYVMEGPGDGKYTCDDDGYWKNVNGRKVLPVCIPSCGQPMSGKLARIIGGAKAQKNELPWQVLVMVGPDFKGGAALLHDNWVLTAAHVLQDYLDVSNVQVKMGLINRFDDTDVVVRRAEKIFIHEKYKGDNVNYDHDIAMIRLKSSVPISESTMPICLPGKQERFILKAEEMGIVSGWGVTRESGLGRGSASLRYVELPVVDFEKCKEAYKGKVSADKEPLTITENMVCAGLPQGGKDSCSGDSGGPFVFYDEEDKKWFIGGIVSWGLECAKAGQYGLYTKVTNYLSWIDDIIFKNK</sequence>
<feature type="binding site" evidence="20">
    <location>
        <position position="279"/>
    </location>
    <ligand>
        <name>Ca(2+)</name>
        <dbReference type="ChEBI" id="CHEBI:29108"/>
        <label>3</label>
    </ligand>
</feature>
<dbReference type="Gene3D" id="2.60.120.290">
    <property type="entry name" value="Spermadhesin, CUB domain"/>
    <property type="match status" value="2"/>
</dbReference>
<dbReference type="OrthoDB" id="9985152at2759"/>
<evidence type="ECO:0000256" key="1">
    <source>
        <dbReference type="ARBA" id="ARBA00004613"/>
    </source>
</evidence>
<dbReference type="PROSITE" id="PS50923">
    <property type="entry name" value="SUSHI"/>
    <property type="match status" value="2"/>
</dbReference>
<evidence type="ECO:0000256" key="4">
    <source>
        <dbReference type="ARBA" id="ARBA00022588"/>
    </source>
</evidence>
<dbReference type="InterPro" id="IPR035914">
    <property type="entry name" value="Sperma_CUB_dom_sf"/>
</dbReference>
<dbReference type="Ensembl" id="ENSECRT00000026747.1">
    <property type="protein sequence ID" value="ENSECRP00000026202.1"/>
    <property type="gene ID" value="ENSECRG00000017707.1"/>
</dbReference>
<feature type="domain" description="CUB" evidence="23">
    <location>
        <begin position="13"/>
        <end position="133"/>
    </location>
</feature>
<feature type="domain" description="Sushi" evidence="25">
    <location>
        <begin position="294"/>
        <end position="359"/>
    </location>
</feature>
<evidence type="ECO:0000256" key="22">
    <source>
        <dbReference type="PROSITE-ProRule" id="PRU00302"/>
    </source>
</evidence>
<dbReference type="InterPro" id="IPR043504">
    <property type="entry name" value="Peptidase_S1_PA_chymotrypsin"/>
</dbReference>
<dbReference type="SMART" id="SM00181">
    <property type="entry name" value="EGF"/>
    <property type="match status" value="1"/>
</dbReference>
<keyword evidence="15 18" id="KW-1015">Disulfide bond</keyword>
<dbReference type="SMART" id="SM00179">
    <property type="entry name" value="EGF_CA"/>
    <property type="match status" value="1"/>
</dbReference>
<dbReference type="InterPro" id="IPR000436">
    <property type="entry name" value="Sushi_SCR_CCP_dom"/>
</dbReference>
<feature type="domain" description="CUB" evidence="23">
    <location>
        <begin position="180"/>
        <end position="292"/>
    </location>
</feature>
<evidence type="ECO:0000256" key="20">
    <source>
        <dbReference type="PIRSR" id="PIRSR001155-4"/>
    </source>
</evidence>
<feature type="binding site" evidence="20">
    <location>
        <position position="277"/>
    </location>
    <ligand>
        <name>Ca(2+)</name>
        <dbReference type="ChEBI" id="CHEBI:29108"/>
        <label>3</label>
    </ligand>
</feature>
<feature type="disulfide bond" evidence="18">
    <location>
        <begin position="631"/>
        <end position="661"/>
    </location>
</feature>
<feature type="binding site" evidence="20">
    <location>
        <position position="118"/>
    </location>
    <ligand>
        <name>Ca(2+)</name>
        <dbReference type="ChEBI" id="CHEBI:29108"/>
        <label>1</label>
    </ligand>
</feature>
<feature type="disulfide bond" evidence="18">
    <location>
        <begin position="138"/>
        <end position="152"/>
    </location>
</feature>
<dbReference type="FunFam" id="2.40.10.10:FF:000003">
    <property type="entry name" value="Transmembrane serine protease 3"/>
    <property type="match status" value="1"/>
</dbReference>
<dbReference type="Gene3D" id="2.40.10.10">
    <property type="entry name" value="Trypsin-like serine proteases"/>
    <property type="match status" value="2"/>
</dbReference>
<keyword evidence="27" id="KW-1185">Reference proteome</keyword>
<keyword evidence="7 20" id="KW-0479">Metal-binding</keyword>
<dbReference type="InterPro" id="IPR000859">
    <property type="entry name" value="CUB_dom"/>
</dbReference>
<feature type="binding site" evidence="20">
    <location>
        <position position="134"/>
    </location>
    <ligand>
        <name>Ca(2+)</name>
        <dbReference type="ChEBI" id="CHEBI:29108"/>
        <label>2</label>
    </ligand>
</feature>
<accession>A0A8C4XF27</accession>
<dbReference type="PROSITE" id="PS01187">
    <property type="entry name" value="EGF_CA"/>
    <property type="match status" value="1"/>
</dbReference>
<keyword evidence="16 19" id="KW-0379">Hydroxylation</keyword>
<evidence type="ECO:0000256" key="15">
    <source>
        <dbReference type="ARBA" id="ARBA00023157"/>
    </source>
</evidence>
<evidence type="ECO:0000256" key="2">
    <source>
        <dbReference type="ARBA" id="ARBA00022525"/>
    </source>
</evidence>
<dbReference type="PANTHER" id="PTHR24255">
    <property type="entry name" value="COMPLEMENT COMPONENT 1, S SUBCOMPONENT-RELATED"/>
    <property type="match status" value="1"/>
</dbReference>
<dbReference type="FunFam" id="2.60.120.290:FF:000012">
    <property type="entry name" value="mannan-binding lectin serine protease 1 isoform X1"/>
    <property type="match status" value="1"/>
</dbReference>
<feature type="disulfide bond" evidence="18 22">
    <location>
        <begin position="362"/>
        <end position="405"/>
    </location>
</feature>
<keyword evidence="14" id="KW-0391">Immunity</keyword>
<dbReference type="SMART" id="SM00042">
    <property type="entry name" value="CUB"/>
    <property type="match status" value="2"/>
</dbReference>
<protein>
    <submittedName>
        <fullName evidence="26">MBL associated serine protease 2</fullName>
    </submittedName>
</protein>
<comment type="caution">
    <text evidence="22">Lacks conserved residue(s) required for the propagation of feature annotation.</text>
</comment>
<evidence type="ECO:0000256" key="6">
    <source>
        <dbReference type="ARBA" id="ARBA00022670"/>
    </source>
</evidence>
<evidence type="ECO:0000256" key="12">
    <source>
        <dbReference type="ARBA" id="ARBA00022825"/>
    </source>
</evidence>
<dbReference type="FunFam" id="2.10.70.10:FF:000016">
    <property type="entry name" value="Mannan-binding lectin serine protease 1"/>
    <property type="match status" value="1"/>
</dbReference>
<dbReference type="CTD" id="10747"/>
<feature type="binding site" evidence="20">
    <location>
        <position position="137"/>
    </location>
    <ligand>
        <name>Ca(2+)</name>
        <dbReference type="ChEBI" id="CHEBI:29108"/>
        <label>2</label>
    </ligand>
</feature>
<evidence type="ECO:0000256" key="10">
    <source>
        <dbReference type="ARBA" id="ARBA00022801"/>
    </source>
</evidence>
<dbReference type="CDD" id="cd00041">
    <property type="entry name" value="CUB"/>
    <property type="match status" value="2"/>
</dbReference>
<feature type="active site" description="Charge relay system" evidence="17">
    <location>
        <position position="635"/>
    </location>
</feature>
<evidence type="ECO:0000256" key="13">
    <source>
        <dbReference type="ARBA" id="ARBA00022837"/>
    </source>
</evidence>
<comment type="PTM">
    <text evidence="19">The iron and 2-oxoglutarate dependent 3-hydroxylation of aspartate and asparagine is (R) stereospecific within EGF domains.</text>
</comment>
<keyword evidence="5 22" id="KW-0768">Sushi</keyword>
<keyword evidence="3" id="KW-0245">EGF-like domain</keyword>
<dbReference type="PIRSF" id="PIRSF001155">
    <property type="entry name" value="C1r_C1s_MASP"/>
    <property type="match status" value="1"/>
</dbReference>
<dbReference type="CDD" id="cd00054">
    <property type="entry name" value="EGF_CA"/>
    <property type="match status" value="1"/>
</dbReference>
<evidence type="ECO:0000259" key="25">
    <source>
        <dbReference type="PROSITE" id="PS50923"/>
    </source>
</evidence>
<evidence type="ECO:0000256" key="14">
    <source>
        <dbReference type="ARBA" id="ARBA00022859"/>
    </source>
</evidence>
<dbReference type="InterPro" id="IPR018097">
    <property type="entry name" value="EGF_Ca-bd_CS"/>
</dbReference>
<dbReference type="SUPFAM" id="SSF49854">
    <property type="entry name" value="Spermadhesin, CUB domain"/>
    <property type="match status" value="2"/>
</dbReference>
<dbReference type="CDD" id="cd00190">
    <property type="entry name" value="Tryp_SPc"/>
    <property type="match status" value="1"/>
</dbReference>
<evidence type="ECO:0000256" key="21">
    <source>
        <dbReference type="PROSITE-ProRule" id="PRU00059"/>
    </source>
</evidence>
<evidence type="ECO:0000256" key="9">
    <source>
        <dbReference type="ARBA" id="ARBA00022737"/>
    </source>
</evidence>
<keyword evidence="8" id="KW-0732">Signal</keyword>
<dbReference type="InterPro" id="IPR009003">
    <property type="entry name" value="Peptidase_S1_PA"/>
</dbReference>
<dbReference type="Pfam" id="PF00431">
    <property type="entry name" value="CUB"/>
    <property type="match status" value="2"/>
</dbReference>
<dbReference type="GeneID" id="114656174"/>
<feature type="active site" description="Charge relay system" evidence="17">
    <location>
        <position position="478"/>
    </location>
</feature>
<dbReference type="GO" id="GO:0005509">
    <property type="term" value="F:calcium ion binding"/>
    <property type="evidence" value="ECO:0007669"/>
    <property type="project" value="InterPro"/>
</dbReference>
<keyword evidence="12" id="KW-0720">Serine protease</keyword>
<dbReference type="SUPFAM" id="SSF50494">
    <property type="entry name" value="Trypsin-like serine proteases"/>
    <property type="match status" value="1"/>
</dbReference>
<dbReference type="FunFam" id="2.10.25.10:FF:000059">
    <property type="entry name" value="Mannan-binding lectin serine protease 1"/>
    <property type="match status" value="1"/>
</dbReference>
<feature type="domain" description="Sushi" evidence="25">
    <location>
        <begin position="360"/>
        <end position="425"/>
    </location>
</feature>
<feature type="domain" description="Peptidase S1" evidence="24">
    <location>
        <begin position="438"/>
        <end position="685"/>
    </location>
</feature>
<evidence type="ECO:0000313" key="27">
    <source>
        <dbReference type="Proteomes" id="UP000694620"/>
    </source>
</evidence>
<reference evidence="26" key="3">
    <citation type="submission" date="2025-09" db="UniProtKB">
        <authorList>
            <consortium name="Ensembl"/>
        </authorList>
    </citation>
    <scope>IDENTIFICATION</scope>
</reference>
<feature type="binding site" evidence="20">
    <location>
        <position position="116"/>
    </location>
    <ligand>
        <name>Ca(2+)</name>
        <dbReference type="ChEBI" id="CHEBI:29108"/>
        <label>1</label>
    </ligand>
</feature>
<dbReference type="FunFam" id="2.60.120.290:FF:000006">
    <property type="entry name" value="Mannan-binding lectin serine protease 1"/>
    <property type="match status" value="1"/>
</dbReference>
<feature type="binding site" evidence="20">
    <location>
        <position position="154"/>
    </location>
    <ligand>
        <name>Ca(2+)</name>
        <dbReference type="ChEBI" id="CHEBI:29108"/>
        <label>2</label>
    </ligand>
</feature>
<organism evidence="26 27">
    <name type="scientific">Erpetoichthys calabaricus</name>
    <name type="common">Rope fish</name>
    <name type="synonym">Calamoichthys calabaricus</name>
    <dbReference type="NCBI Taxonomy" id="27687"/>
    <lineage>
        <taxon>Eukaryota</taxon>
        <taxon>Metazoa</taxon>
        <taxon>Chordata</taxon>
        <taxon>Craniata</taxon>
        <taxon>Vertebrata</taxon>
        <taxon>Euteleostomi</taxon>
        <taxon>Actinopterygii</taxon>
        <taxon>Polypteriformes</taxon>
        <taxon>Polypteridae</taxon>
        <taxon>Erpetoichthys</taxon>
    </lineage>
</organism>
<feature type="binding site" evidence="20">
    <location>
        <position position="155"/>
    </location>
    <ligand>
        <name>Ca(2+)</name>
        <dbReference type="ChEBI" id="CHEBI:29108"/>
        <label>2</label>
    </ligand>
</feature>
<evidence type="ECO:0000256" key="19">
    <source>
        <dbReference type="PIRSR" id="PIRSR001155-3"/>
    </source>
</evidence>
<dbReference type="Pfam" id="PF00089">
    <property type="entry name" value="Trypsin"/>
    <property type="match status" value="1"/>
</dbReference>
<dbReference type="GeneTree" id="ENSGT00950000183084"/>
<evidence type="ECO:0000256" key="11">
    <source>
        <dbReference type="ARBA" id="ARBA00022813"/>
    </source>
</evidence>
<dbReference type="PROSITE" id="PS50240">
    <property type="entry name" value="TRYPSIN_DOM"/>
    <property type="match status" value="1"/>
</dbReference>
<evidence type="ECO:0000256" key="18">
    <source>
        <dbReference type="PIRSR" id="PIRSR001155-2"/>
    </source>
</evidence>
<evidence type="ECO:0000256" key="3">
    <source>
        <dbReference type="ARBA" id="ARBA00022536"/>
    </source>
</evidence>
<keyword evidence="10" id="KW-0378">Hydrolase</keyword>
<feature type="binding site" evidence="20">
    <location>
        <position position="230"/>
    </location>
    <ligand>
        <name>Ca(2+)</name>
        <dbReference type="ChEBI" id="CHEBI:29108"/>
        <label>3</label>
    </ligand>
</feature>
<keyword evidence="13 20" id="KW-0106">Calcium</keyword>
<dbReference type="SMART" id="SM00032">
    <property type="entry name" value="CCP"/>
    <property type="match status" value="2"/>
</dbReference>
<dbReference type="SMART" id="SM00020">
    <property type="entry name" value="Tryp_SPc"/>
    <property type="match status" value="1"/>
</dbReference>
<dbReference type="SUPFAM" id="SSF57196">
    <property type="entry name" value="EGF/Laminin"/>
    <property type="match status" value="1"/>
</dbReference>
<dbReference type="SUPFAM" id="SSF57535">
    <property type="entry name" value="Complement control module/SCR domain"/>
    <property type="match status" value="2"/>
</dbReference>
<feature type="disulfide bond" evidence="18">
    <location>
        <begin position="237"/>
        <end position="255"/>
    </location>
</feature>
<evidence type="ECO:0000313" key="26">
    <source>
        <dbReference type="Ensembl" id="ENSECRP00000026202.1"/>
    </source>
</evidence>
<dbReference type="Proteomes" id="UP000694620">
    <property type="component" value="Chromosome 8"/>
</dbReference>
<dbReference type="PROSITE" id="PS01180">
    <property type="entry name" value="CUB"/>
    <property type="match status" value="2"/>
</dbReference>
<feature type="disulfide bond" evidence="18">
    <location>
        <begin position="148"/>
        <end position="161"/>
    </location>
</feature>
<evidence type="ECO:0000256" key="7">
    <source>
        <dbReference type="ARBA" id="ARBA00022723"/>
    </source>
</evidence>
<feature type="disulfide bond" evidence="18">
    <location>
        <begin position="296"/>
        <end position="344"/>
    </location>
</feature>
<dbReference type="AlphaFoldDB" id="A0A8C4XF27"/>
<feature type="disulfide bond" evidence="18">
    <location>
        <begin position="163"/>
        <end position="176"/>
    </location>
</feature>
<evidence type="ECO:0000259" key="24">
    <source>
        <dbReference type="PROSITE" id="PS50240"/>
    </source>
</evidence>
<dbReference type="GO" id="GO:0045087">
    <property type="term" value="P:innate immune response"/>
    <property type="evidence" value="ECO:0007669"/>
    <property type="project" value="UniProtKB-KW"/>
</dbReference>
<dbReference type="GO" id="GO:0006508">
    <property type="term" value="P:proteolysis"/>
    <property type="evidence" value="ECO:0007669"/>
    <property type="project" value="UniProtKB-KW"/>
</dbReference>
<comment type="subcellular location">
    <subcellularLocation>
        <location evidence="1">Secreted</location>
    </subcellularLocation>
</comment>
<dbReference type="GO" id="GO:0004252">
    <property type="term" value="F:serine-type endopeptidase activity"/>
    <property type="evidence" value="ECO:0007669"/>
    <property type="project" value="InterPro"/>
</dbReference>
<evidence type="ECO:0000256" key="8">
    <source>
        <dbReference type="ARBA" id="ARBA00022729"/>
    </source>
</evidence>
<evidence type="ECO:0000256" key="16">
    <source>
        <dbReference type="ARBA" id="ARBA00023278"/>
    </source>
</evidence>
<dbReference type="InterPro" id="IPR033116">
    <property type="entry name" value="TRYPSIN_SER"/>
</dbReference>
<feature type="disulfide bond" evidence="18 21">
    <location>
        <begin position="180"/>
        <end position="207"/>
    </location>
</feature>
<feature type="binding site" evidence="20">
    <location>
        <position position="240"/>
    </location>
    <ligand>
        <name>Ca(2+)</name>
        <dbReference type="ChEBI" id="CHEBI:29108"/>
        <label>3</label>
    </ligand>
</feature>
<keyword evidence="4" id="KW-0399">Innate immunity</keyword>
<feature type="active site" description="Charge relay system" evidence="17">
    <location>
        <position position="528"/>
    </location>
</feature>
<dbReference type="CDD" id="cd00033">
    <property type="entry name" value="CCP"/>
    <property type="match status" value="2"/>
</dbReference>
<dbReference type="InterPro" id="IPR001314">
    <property type="entry name" value="Peptidase_S1A"/>
</dbReference>
<proteinExistence type="predicted"/>
<feature type="disulfide bond" evidence="18">
    <location>
        <begin position="388"/>
        <end position="423"/>
    </location>
</feature>
<dbReference type="InterPro" id="IPR001254">
    <property type="entry name" value="Trypsin_dom"/>
</dbReference>
<dbReference type="InterPro" id="IPR024175">
    <property type="entry name" value="Pept_S1A_C1r/C1S/mannan-bd"/>
</dbReference>
<keyword evidence="11" id="KW-0068">Autocatalytic cleavage</keyword>
<dbReference type="InterPro" id="IPR001881">
    <property type="entry name" value="EGF-like_Ca-bd_dom"/>
</dbReference>
<keyword evidence="9" id="KW-0677">Repeat</keyword>
<feature type="disulfide bond" evidence="18">
    <location>
        <begin position="324"/>
        <end position="357"/>
    </location>
</feature>
<reference evidence="26" key="1">
    <citation type="submission" date="2021-06" db="EMBL/GenBank/DDBJ databases">
        <authorList>
            <consortium name="Wellcome Sanger Institute Data Sharing"/>
        </authorList>
    </citation>
    <scope>NUCLEOTIDE SEQUENCE [LARGE SCALE GENOMIC DNA]</scope>
</reference>
<name>A0A8C4XF27_ERPCA</name>